<dbReference type="InterPro" id="IPR015421">
    <property type="entry name" value="PyrdxlP-dep_Trfase_major"/>
</dbReference>
<protein>
    <recommendedName>
        <fullName evidence="6">Aminotransferase class V-fold PLP-dependent enzyme</fullName>
    </recommendedName>
</protein>
<dbReference type="PANTHER" id="PTHR32328:SF0">
    <property type="entry name" value="L-SERYL-TRNA(SEC) SELENIUM TRANSFERASE"/>
    <property type="match status" value="1"/>
</dbReference>
<dbReference type="PANTHER" id="PTHR32328">
    <property type="entry name" value="L-SERYL-TRNA(SEC) SELENIUM TRANSFERASE"/>
    <property type="match status" value="1"/>
</dbReference>
<keyword evidence="3" id="KW-0732">Signal</keyword>
<dbReference type="OrthoDB" id="9815233at2"/>
<feature type="chain" id="PRO_5019578686" description="Aminotransferase class V-fold PLP-dependent enzyme" evidence="3">
    <location>
        <begin position="24"/>
        <end position="351"/>
    </location>
</feature>
<dbReference type="Gene3D" id="3.40.640.10">
    <property type="entry name" value="Type I PLP-dependent aspartate aminotransferase-like (Major domain)"/>
    <property type="match status" value="1"/>
</dbReference>
<evidence type="ECO:0008006" key="6">
    <source>
        <dbReference type="Google" id="ProtNLM"/>
    </source>
</evidence>
<keyword evidence="2" id="KW-0663">Pyridoxal phosphate</keyword>
<gene>
    <name evidence="4" type="ORF">ELQ90_11225</name>
</gene>
<dbReference type="InterPro" id="IPR015424">
    <property type="entry name" value="PyrdxlP-dep_Trfase"/>
</dbReference>
<dbReference type="RefSeq" id="WP_128495373.1">
    <property type="nucleotide sequence ID" value="NZ_RZNB01000004.1"/>
</dbReference>
<dbReference type="SUPFAM" id="SSF53383">
    <property type="entry name" value="PLP-dependent transferases"/>
    <property type="match status" value="1"/>
</dbReference>
<evidence type="ECO:0000256" key="1">
    <source>
        <dbReference type="ARBA" id="ARBA00001933"/>
    </source>
</evidence>
<evidence type="ECO:0000256" key="3">
    <source>
        <dbReference type="SAM" id="SignalP"/>
    </source>
</evidence>
<accession>A0A444PRL0</accession>
<dbReference type="EMBL" id="RZNB01000004">
    <property type="protein sequence ID" value="RWZ49913.1"/>
    <property type="molecule type" value="Genomic_DNA"/>
</dbReference>
<keyword evidence="5" id="KW-1185">Reference proteome</keyword>
<dbReference type="Proteomes" id="UP000288547">
    <property type="component" value="Unassembled WGS sequence"/>
</dbReference>
<dbReference type="GO" id="GO:0004125">
    <property type="term" value="F:L-seryl-tRNA(Sec) selenium transferase activity"/>
    <property type="evidence" value="ECO:0007669"/>
    <property type="project" value="TreeGrafter"/>
</dbReference>
<sequence>MIVNAAATLTALGGSIMPAPVVAAMLDAAQSWVDLPRAYDEAGARIAALTGNEAAAVTTGAAAGLTLTVASLLTGPEPPSLEVFPLEQPRHLVMFRGQRNGYDYAMRLLGVRIDDVAHDEKALDRALASDPLAVVWFAGTQYPVTDISLQRVIEKAHAGNVPVVVDAAAQIPPVASMWDFTRGLGADAVVFSGGKGLGGPQDSGLVLGRHDIVRGVRAHAAPHQGIGRGMKVTKESLAGIVAAVEHALSIDEQAVLARYESVVTAWIGQARAAGLSADRGFPSEAGQPHSRALIGLGSATRALEVRDAMWRQEPRVAVLVAGSSVALNPQPVRPGEEDAVIAALLRACDII</sequence>
<evidence type="ECO:0000313" key="4">
    <source>
        <dbReference type="EMBL" id="RWZ49913.1"/>
    </source>
</evidence>
<reference evidence="4 5" key="1">
    <citation type="submission" date="2018-12" db="EMBL/GenBank/DDBJ databases">
        <authorList>
            <person name="Li F."/>
        </authorList>
    </citation>
    <scope>NUCLEOTIDE SEQUENCE [LARGE SCALE GENOMIC DNA]</scope>
    <source>
        <strain evidence="4 5">11W25H-1</strain>
    </source>
</reference>
<name>A0A444PRL0_9MICO</name>
<organism evidence="4 5">
    <name type="scientific">Labedella phragmitis</name>
    <dbReference type="NCBI Taxonomy" id="2498849"/>
    <lineage>
        <taxon>Bacteria</taxon>
        <taxon>Bacillati</taxon>
        <taxon>Actinomycetota</taxon>
        <taxon>Actinomycetes</taxon>
        <taxon>Micrococcales</taxon>
        <taxon>Microbacteriaceae</taxon>
        <taxon>Labedella</taxon>
    </lineage>
</organism>
<comment type="caution">
    <text evidence="4">The sequence shown here is derived from an EMBL/GenBank/DDBJ whole genome shotgun (WGS) entry which is preliminary data.</text>
</comment>
<evidence type="ECO:0000256" key="2">
    <source>
        <dbReference type="ARBA" id="ARBA00022898"/>
    </source>
</evidence>
<feature type="signal peptide" evidence="3">
    <location>
        <begin position="1"/>
        <end position="23"/>
    </location>
</feature>
<evidence type="ECO:0000313" key="5">
    <source>
        <dbReference type="Proteomes" id="UP000288547"/>
    </source>
</evidence>
<proteinExistence type="predicted"/>
<comment type="cofactor">
    <cofactor evidence="1">
        <name>pyridoxal 5'-phosphate</name>
        <dbReference type="ChEBI" id="CHEBI:597326"/>
    </cofactor>
</comment>
<dbReference type="AlphaFoldDB" id="A0A444PRL0"/>